<comment type="caution">
    <text evidence="1">The sequence shown here is derived from an EMBL/GenBank/DDBJ whole genome shotgun (WGS) entry which is preliminary data.</text>
</comment>
<keyword evidence="2" id="KW-1185">Reference proteome</keyword>
<evidence type="ECO:0000313" key="1">
    <source>
        <dbReference type="EMBL" id="GIQ89787.1"/>
    </source>
</evidence>
<dbReference type="Proteomes" id="UP000265618">
    <property type="component" value="Unassembled WGS sequence"/>
</dbReference>
<reference evidence="1 2" key="1">
    <citation type="journal article" date="2018" name="PLoS ONE">
        <title>The draft genome of Kipferlia bialata reveals reductive genome evolution in fornicate parasites.</title>
        <authorList>
            <person name="Tanifuji G."/>
            <person name="Takabayashi S."/>
            <person name="Kume K."/>
            <person name="Takagi M."/>
            <person name="Nakayama T."/>
            <person name="Kamikawa R."/>
            <person name="Inagaki Y."/>
            <person name="Hashimoto T."/>
        </authorList>
    </citation>
    <scope>NUCLEOTIDE SEQUENCE [LARGE SCALE GENOMIC DNA]</scope>
    <source>
        <strain evidence="1">NY0173</strain>
    </source>
</reference>
<organism evidence="1 2">
    <name type="scientific">Kipferlia bialata</name>
    <dbReference type="NCBI Taxonomy" id="797122"/>
    <lineage>
        <taxon>Eukaryota</taxon>
        <taxon>Metamonada</taxon>
        <taxon>Carpediemonas-like organisms</taxon>
        <taxon>Kipferlia</taxon>
    </lineage>
</organism>
<protein>
    <submittedName>
        <fullName evidence="1">Uncharacterized protein</fullName>
    </submittedName>
</protein>
<dbReference type="EMBL" id="BDIP01005430">
    <property type="protein sequence ID" value="GIQ89787.1"/>
    <property type="molecule type" value="Genomic_DNA"/>
</dbReference>
<evidence type="ECO:0000313" key="2">
    <source>
        <dbReference type="Proteomes" id="UP000265618"/>
    </source>
</evidence>
<proteinExistence type="predicted"/>
<dbReference type="AlphaFoldDB" id="A0A9K3GNU4"/>
<gene>
    <name evidence="1" type="ORF">KIPB_012359</name>
</gene>
<feature type="non-terminal residue" evidence="1">
    <location>
        <position position="1"/>
    </location>
</feature>
<accession>A0A9K3GNU4</accession>
<name>A0A9K3GNU4_9EUKA</name>
<sequence>SYTADMQVPDALSVAVWEDSVAILSETTLSLSTLSPLGTWEVVAYKDLAQQNIPADTPLLMAYRDDMVVLIANKLIENENDGYTIYAYTVETSQDTVPQNTATPIVPVPVTVAVDVVIEGEGEEQTEILRVVTGSGGDDDTPNQLDIYQAIGINEGHPLTYFSSLSVPDDKWEGHSDQDVFCSSVDMVNGELAVLVSLGGEWC</sequence>